<dbReference type="WBParaSite" id="PTRK_0000544600.1">
    <property type="protein sequence ID" value="PTRK_0000544600.1"/>
    <property type="gene ID" value="PTRK_0000544600"/>
</dbReference>
<organism evidence="12 13">
    <name type="scientific">Parastrongyloides trichosuri</name>
    <name type="common">Possum-specific nematode worm</name>
    <dbReference type="NCBI Taxonomy" id="131310"/>
    <lineage>
        <taxon>Eukaryota</taxon>
        <taxon>Metazoa</taxon>
        <taxon>Ecdysozoa</taxon>
        <taxon>Nematoda</taxon>
        <taxon>Chromadorea</taxon>
        <taxon>Rhabditida</taxon>
        <taxon>Tylenchina</taxon>
        <taxon>Panagrolaimomorpha</taxon>
        <taxon>Strongyloidoidea</taxon>
        <taxon>Strongyloididae</taxon>
        <taxon>Parastrongyloides</taxon>
    </lineage>
</organism>
<evidence type="ECO:0000256" key="8">
    <source>
        <dbReference type="ARBA" id="ARBA00023128"/>
    </source>
</evidence>
<dbReference type="InterPro" id="IPR018108">
    <property type="entry name" value="MCP_transmembrane"/>
</dbReference>
<dbReference type="GO" id="GO:1990519">
    <property type="term" value="P:pyrimidine nucleotide import into mitochondrion"/>
    <property type="evidence" value="ECO:0007669"/>
    <property type="project" value="TreeGrafter"/>
</dbReference>
<comment type="subcellular location">
    <subcellularLocation>
        <location evidence="1">Mitochondrion inner membrane</location>
        <topology evidence="1">Multi-pass membrane protein</topology>
    </subcellularLocation>
</comment>
<dbReference type="GO" id="GO:0005743">
    <property type="term" value="C:mitochondrial inner membrane"/>
    <property type="evidence" value="ECO:0007669"/>
    <property type="project" value="UniProtKB-SubCell"/>
</dbReference>
<evidence type="ECO:0000256" key="7">
    <source>
        <dbReference type="ARBA" id="ARBA00022989"/>
    </source>
</evidence>
<name>A0A0N4ZD21_PARTI</name>
<keyword evidence="8" id="KW-0496">Mitochondrion</keyword>
<keyword evidence="9 10" id="KW-0472">Membrane</keyword>
<dbReference type="PANTHER" id="PTHR45829:SF4">
    <property type="entry name" value="MITOCHONDRIAL CARRIER PROTEIN RIM2"/>
    <property type="match status" value="1"/>
</dbReference>
<evidence type="ECO:0000256" key="5">
    <source>
        <dbReference type="ARBA" id="ARBA00022737"/>
    </source>
</evidence>
<dbReference type="Gene3D" id="1.50.40.10">
    <property type="entry name" value="Mitochondrial carrier domain"/>
    <property type="match status" value="2"/>
</dbReference>
<dbReference type="AlphaFoldDB" id="A0A0N4ZD21"/>
<dbReference type="STRING" id="131310.A0A0N4ZD21"/>
<dbReference type="PANTHER" id="PTHR45829">
    <property type="entry name" value="MITOCHONDRIAL CARRIER PROTEIN RIM2"/>
    <property type="match status" value="1"/>
</dbReference>
<dbReference type="GO" id="GO:0015218">
    <property type="term" value="F:pyrimidine nucleotide transmembrane transporter activity"/>
    <property type="evidence" value="ECO:0007669"/>
    <property type="project" value="InterPro"/>
</dbReference>
<dbReference type="InterPro" id="IPR049562">
    <property type="entry name" value="SLC25A33/36-like"/>
</dbReference>
<keyword evidence="3 11" id="KW-0813">Transport</keyword>
<feature type="repeat" description="Solcar" evidence="10">
    <location>
        <begin position="4"/>
        <end position="145"/>
    </location>
</feature>
<evidence type="ECO:0000256" key="1">
    <source>
        <dbReference type="ARBA" id="ARBA00004448"/>
    </source>
</evidence>
<evidence type="ECO:0000256" key="3">
    <source>
        <dbReference type="ARBA" id="ARBA00022448"/>
    </source>
</evidence>
<evidence type="ECO:0000256" key="4">
    <source>
        <dbReference type="ARBA" id="ARBA00022692"/>
    </source>
</evidence>
<dbReference type="Proteomes" id="UP000038045">
    <property type="component" value="Unplaced"/>
</dbReference>
<feature type="repeat" description="Solcar" evidence="10">
    <location>
        <begin position="257"/>
        <end position="341"/>
    </location>
</feature>
<dbReference type="Pfam" id="PF00153">
    <property type="entry name" value="Mito_carr"/>
    <property type="match status" value="4"/>
</dbReference>
<evidence type="ECO:0000256" key="10">
    <source>
        <dbReference type="PROSITE-ProRule" id="PRU00282"/>
    </source>
</evidence>
<dbReference type="SUPFAM" id="SSF103506">
    <property type="entry name" value="Mitochondrial carrier"/>
    <property type="match status" value="1"/>
</dbReference>
<proteinExistence type="inferred from homology"/>
<keyword evidence="12" id="KW-1185">Reference proteome</keyword>
<keyword evidence="7" id="KW-1133">Transmembrane helix</keyword>
<keyword evidence="6" id="KW-0999">Mitochondrion inner membrane</keyword>
<sequence length="348" mass="39291">MAHMDNMIHLASGGLGSGVGLLVTYPLDLVRIRLQSQKGIKGQSYTINSYIAEKPINTTTNNKILSSPLTNNLLIKIPKITIANKLPVVTNVYKQLADLHLIKNVKEIVIKEGIKGLYKGLGASVISYIPSKAAYFYCYNGIKTELNTGNYYVKPHSAPVHMFSAAFSALSVCAMLNPIHVMKTRLQLNNGTMNVRECIQYTYQHNGIRGFFRGFQASAYGVSEVAIQFMLYEKIVHNLHFWLSKYNTPFCWISEDPKVAHYMIAGMLSKFTAVIITYPHEVIKTRTREVGYKGQSFWQFIFQITQQEGFKALYRGMGITLIRSVPNSAIALTAYEYFVKLFNRILID</sequence>
<dbReference type="PROSITE" id="PS50920">
    <property type="entry name" value="SOLCAR"/>
    <property type="match status" value="3"/>
</dbReference>
<protein>
    <submittedName>
        <fullName evidence="13">Mitochondrial carrier protein</fullName>
    </submittedName>
</protein>
<feature type="repeat" description="Solcar" evidence="10">
    <location>
        <begin position="156"/>
        <end position="238"/>
    </location>
</feature>
<evidence type="ECO:0000256" key="6">
    <source>
        <dbReference type="ARBA" id="ARBA00022792"/>
    </source>
</evidence>
<evidence type="ECO:0000313" key="12">
    <source>
        <dbReference type="Proteomes" id="UP000038045"/>
    </source>
</evidence>
<reference evidence="13" key="1">
    <citation type="submission" date="2017-02" db="UniProtKB">
        <authorList>
            <consortium name="WormBaseParasite"/>
        </authorList>
    </citation>
    <scope>IDENTIFICATION</scope>
</reference>
<comment type="similarity">
    <text evidence="2 11">Belongs to the mitochondrial carrier (TC 2.A.29) family.</text>
</comment>
<keyword evidence="5" id="KW-0677">Repeat</keyword>
<evidence type="ECO:0000256" key="2">
    <source>
        <dbReference type="ARBA" id="ARBA00006375"/>
    </source>
</evidence>
<evidence type="ECO:0000313" key="13">
    <source>
        <dbReference type="WBParaSite" id="PTRK_0000544600.1"/>
    </source>
</evidence>
<accession>A0A0N4ZD21</accession>
<dbReference type="InterPro" id="IPR023395">
    <property type="entry name" value="MCP_dom_sf"/>
</dbReference>
<evidence type="ECO:0000256" key="11">
    <source>
        <dbReference type="RuleBase" id="RU000488"/>
    </source>
</evidence>
<evidence type="ECO:0000256" key="9">
    <source>
        <dbReference type="ARBA" id="ARBA00023136"/>
    </source>
</evidence>
<keyword evidence="4 10" id="KW-0812">Transmembrane</keyword>